<dbReference type="RefSeq" id="XP_013334666.1">
    <property type="nucleotide sequence ID" value="XM_013479212.1"/>
</dbReference>
<dbReference type="OMA" id="NITFAYQ"/>
<reference evidence="4" key="1">
    <citation type="submission" date="2013-10" db="EMBL/GenBank/DDBJ databases">
        <title>Genomic analysis of the causative agents of coccidiosis in chickens.</title>
        <authorList>
            <person name="Reid A.J."/>
            <person name="Blake D."/>
            <person name="Billington K."/>
            <person name="Browne H."/>
            <person name="Dunn M."/>
            <person name="Hung S."/>
            <person name="Kawahara F."/>
            <person name="Miranda-Saavedra D."/>
            <person name="Mourier T."/>
            <person name="Nagra H."/>
            <person name="Otto T.D."/>
            <person name="Rawlings N."/>
            <person name="Sanchez A."/>
            <person name="Sanders M."/>
            <person name="Subramaniam C."/>
            <person name="Tay Y."/>
            <person name="Dear P."/>
            <person name="Doerig C."/>
            <person name="Gruber A."/>
            <person name="Parkinson J."/>
            <person name="Shirley M."/>
            <person name="Wan K.L."/>
            <person name="Berriman M."/>
            <person name="Tomley F."/>
            <person name="Pain A."/>
        </authorList>
    </citation>
    <scope>NUCLEOTIDE SEQUENCE [LARGE SCALE GENOMIC DNA]</scope>
    <source>
        <strain evidence="4">Weybridge</strain>
    </source>
</reference>
<dbReference type="VEuPathDB" id="ToxoDB:EMWEY_00013290"/>
<dbReference type="Proteomes" id="UP000030763">
    <property type="component" value="Unassembled WGS sequence"/>
</dbReference>
<evidence type="ECO:0000313" key="5">
    <source>
        <dbReference type="Proteomes" id="UP000030763"/>
    </source>
</evidence>
<dbReference type="EMBL" id="HG719446">
    <property type="protein sequence ID" value="CDJ58018.1"/>
    <property type="molecule type" value="Genomic_DNA"/>
</dbReference>
<proteinExistence type="predicted"/>
<feature type="coiled-coil region" evidence="1">
    <location>
        <begin position="442"/>
        <end position="469"/>
    </location>
</feature>
<keyword evidence="5" id="KW-1185">Reference proteome</keyword>
<feature type="region of interest" description="Disordered" evidence="2">
    <location>
        <begin position="154"/>
        <end position="191"/>
    </location>
</feature>
<organism evidence="4 5">
    <name type="scientific">Eimeria maxima</name>
    <name type="common">Coccidian parasite</name>
    <dbReference type="NCBI Taxonomy" id="5804"/>
    <lineage>
        <taxon>Eukaryota</taxon>
        <taxon>Sar</taxon>
        <taxon>Alveolata</taxon>
        <taxon>Apicomplexa</taxon>
        <taxon>Conoidasida</taxon>
        <taxon>Coccidia</taxon>
        <taxon>Eucoccidiorida</taxon>
        <taxon>Eimeriorina</taxon>
        <taxon>Eimeriidae</taxon>
        <taxon>Eimeria</taxon>
    </lineage>
</organism>
<evidence type="ECO:0000313" key="4">
    <source>
        <dbReference type="EMBL" id="CDJ58018.1"/>
    </source>
</evidence>
<dbReference type="GeneID" id="25335315"/>
<evidence type="ECO:0008006" key="6">
    <source>
        <dbReference type="Google" id="ProtNLM"/>
    </source>
</evidence>
<feature type="chain" id="PRO_5004675040" description="BRO1 domain-containing protein" evidence="3">
    <location>
        <begin position="21"/>
        <end position="745"/>
    </location>
</feature>
<sequence length="745" mass="81731">MQSLGVLALLLNDAASSISALRSWGDMDTDSMATTGASEGPWTIDSVQDTDTSKATFSELALTNMRSLLEGSHGSSLAATSHLVSAEDYLASEPDNANAAAAQSLQLKNETGRRGPTFGRIVAVILSVACLGLLAARPRLASDILGEKLFGREKDEQQGKKMQQHKKEDQTQEDQRSQEEHQRSAQQPIDERGVGQMLLLDKLEDLQRLRPLAKFLADTLGEEDKHALAAVQDAHECFERAKQVQRKVLTGSSEHWGYPEDVLQHALASGVSAVSRLCEAARQQGLRTAQQMCNVQRPAAFSILELDTLATVDQSLTDSLVYLMGNITFAYQASTTYASKARRELKYLPALTGVESGGLLAAVATDAALLKGALEAAEAGRRSTFDLKAGVTAFMLSHFVREQVCQYRECRDLLEGQRLLCSVERQRQQSLAEKDTTVLETLDKLEGELDRGDQLLKRYYEEIENLLETTDIESAVFASKPAKGVGGELMSLVEAVSSHLSSIVGTAEEANAVQDADVHHVMERVASRATQEAAVAATRTQDILKEVLSWGVPEEARMETQLTHDNRDSMKHRFSNPCILEELHRELQLVTQKAYMARDKALAAAAKIQQERDGGLKRMMQLVEDARDAAMHAESCLGHAEMLRLFWQLSESLEDDVKQSANLARRAAAAAELSHQQQMWDSEVSSKRMQIEAVIKQVNALQDAARAKSDIKSLAGTTAALKGAVIQLVTLIQDDQQNRTEELLI</sequence>
<evidence type="ECO:0000256" key="3">
    <source>
        <dbReference type="SAM" id="SignalP"/>
    </source>
</evidence>
<accession>U6M4N5</accession>
<dbReference type="AlphaFoldDB" id="U6M4N5"/>
<protein>
    <recommendedName>
        <fullName evidence="6">BRO1 domain-containing protein</fullName>
    </recommendedName>
</protein>
<evidence type="ECO:0000256" key="2">
    <source>
        <dbReference type="SAM" id="MobiDB-lite"/>
    </source>
</evidence>
<dbReference type="OrthoDB" id="348409at2759"/>
<feature type="signal peptide" evidence="3">
    <location>
        <begin position="1"/>
        <end position="20"/>
    </location>
</feature>
<keyword evidence="3" id="KW-0732">Signal</keyword>
<name>U6M4N5_EIMMA</name>
<reference evidence="4" key="2">
    <citation type="submission" date="2013-10" db="EMBL/GenBank/DDBJ databases">
        <authorList>
            <person name="Aslett M."/>
        </authorList>
    </citation>
    <scope>NUCLEOTIDE SEQUENCE [LARGE SCALE GENOMIC DNA]</scope>
    <source>
        <strain evidence="4">Weybridge</strain>
    </source>
</reference>
<evidence type="ECO:0000256" key="1">
    <source>
        <dbReference type="SAM" id="Coils"/>
    </source>
</evidence>
<keyword evidence="1" id="KW-0175">Coiled coil</keyword>
<gene>
    <name evidence="4" type="ORF">EMWEY_00013290</name>
</gene>